<dbReference type="GO" id="GO:0003697">
    <property type="term" value="F:single-stranded DNA binding"/>
    <property type="evidence" value="ECO:0007669"/>
    <property type="project" value="InterPro"/>
</dbReference>
<dbReference type="GO" id="GO:0106300">
    <property type="term" value="P:protein-DNA covalent cross-linking repair"/>
    <property type="evidence" value="ECO:0007669"/>
    <property type="project" value="InterPro"/>
</dbReference>
<dbReference type="PANTHER" id="PTHR13604">
    <property type="entry name" value="DC12-RELATED"/>
    <property type="match status" value="1"/>
</dbReference>
<keyword evidence="7" id="KW-0456">Lyase</keyword>
<dbReference type="SUPFAM" id="SSF143081">
    <property type="entry name" value="BB1717-like"/>
    <property type="match status" value="1"/>
</dbReference>
<dbReference type="Proteomes" id="UP000481852">
    <property type="component" value="Unassembled WGS sequence"/>
</dbReference>
<dbReference type="AlphaFoldDB" id="A0A6L5X8U6"/>
<evidence type="ECO:0000256" key="2">
    <source>
        <dbReference type="ARBA" id="ARBA00022670"/>
    </source>
</evidence>
<evidence type="ECO:0000313" key="10">
    <source>
        <dbReference type="Proteomes" id="UP000481852"/>
    </source>
</evidence>
<gene>
    <name evidence="9" type="ORF">FYJ35_07410</name>
</gene>
<dbReference type="InterPro" id="IPR003738">
    <property type="entry name" value="SRAP"/>
</dbReference>
<evidence type="ECO:0000256" key="3">
    <source>
        <dbReference type="ARBA" id="ARBA00022763"/>
    </source>
</evidence>
<dbReference type="RefSeq" id="WP_154525130.1">
    <property type="nucleotide sequence ID" value="NZ_VULZ01000006.1"/>
</dbReference>
<dbReference type="GO" id="GO:0006508">
    <property type="term" value="P:proteolysis"/>
    <property type="evidence" value="ECO:0007669"/>
    <property type="project" value="UniProtKB-KW"/>
</dbReference>
<accession>A0A6L5X8U6</accession>
<evidence type="ECO:0000256" key="7">
    <source>
        <dbReference type="ARBA" id="ARBA00023239"/>
    </source>
</evidence>
<keyword evidence="5" id="KW-0190">Covalent protein-DNA linkage</keyword>
<comment type="similarity">
    <text evidence="1 8">Belongs to the SOS response-associated peptidase family.</text>
</comment>
<evidence type="ECO:0000256" key="1">
    <source>
        <dbReference type="ARBA" id="ARBA00008136"/>
    </source>
</evidence>
<comment type="caution">
    <text evidence="9">The sequence shown here is derived from an EMBL/GenBank/DDBJ whole genome shotgun (WGS) entry which is preliminary data.</text>
</comment>
<organism evidence="9 10">
    <name type="scientific">Porcincola intestinalis</name>
    <dbReference type="NCBI Taxonomy" id="2606632"/>
    <lineage>
        <taxon>Bacteria</taxon>
        <taxon>Bacillati</taxon>
        <taxon>Bacillota</taxon>
        <taxon>Clostridia</taxon>
        <taxon>Lachnospirales</taxon>
        <taxon>Lachnospiraceae</taxon>
        <taxon>Porcincola</taxon>
    </lineage>
</organism>
<protein>
    <recommendedName>
        <fullName evidence="8">Abasic site processing protein</fullName>
        <ecNumber evidence="8">3.4.-.-</ecNumber>
    </recommendedName>
</protein>
<keyword evidence="2 8" id="KW-0645">Protease</keyword>
<keyword evidence="6" id="KW-0238">DNA-binding</keyword>
<evidence type="ECO:0000313" key="9">
    <source>
        <dbReference type="EMBL" id="MSS14872.1"/>
    </source>
</evidence>
<dbReference type="GO" id="GO:0016829">
    <property type="term" value="F:lyase activity"/>
    <property type="evidence" value="ECO:0007669"/>
    <property type="project" value="UniProtKB-KW"/>
</dbReference>
<keyword evidence="10" id="KW-1185">Reference proteome</keyword>
<keyword evidence="4 8" id="KW-0378">Hydrolase</keyword>
<dbReference type="InterPro" id="IPR036590">
    <property type="entry name" value="SRAP-like"/>
</dbReference>
<keyword evidence="3" id="KW-0227">DNA damage</keyword>
<evidence type="ECO:0000256" key="5">
    <source>
        <dbReference type="ARBA" id="ARBA00023124"/>
    </source>
</evidence>
<proteinExistence type="inferred from homology"/>
<dbReference type="EMBL" id="VULZ01000006">
    <property type="protein sequence ID" value="MSS14872.1"/>
    <property type="molecule type" value="Genomic_DNA"/>
</dbReference>
<evidence type="ECO:0000256" key="6">
    <source>
        <dbReference type="ARBA" id="ARBA00023125"/>
    </source>
</evidence>
<dbReference type="Gene3D" id="3.90.1680.10">
    <property type="entry name" value="SOS response associated peptidase-like"/>
    <property type="match status" value="1"/>
</dbReference>
<name>A0A6L5X8U6_9FIRM</name>
<evidence type="ECO:0000256" key="8">
    <source>
        <dbReference type="RuleBase" id="RU364100"/>
    </source>
</evidence>
<dbReference type="GO" id="GO:0008233">
    <property type="term" value="F:peptidase activity"/>
    <property type="evidence" value="ECO:0007669"/>
    <property type="project" value="UniProtKB-KW"/>
</dbReference>
<reference evidence="9 10" key="1">
    <citation type="submission" date="2019-08" db="EMBL/GenBank/DDBJ databases">
        <title>In-depth cultivation of the pig gut microbiome towards novel bacterial diversity and tailored functional studies.</title>
        <authorList>
            <person name="Wylensek D."/>
            <person name="Hitch T.C.A."/>
            <person name="Clavel T."/>
        </authorList>
    </citation>
    <scope>NUCLEOTIDE SEQUENCE [LARGE SCALE GENOMIC DNA]</scope>
    <source>
        <strain evidence="9 10">Oil+RF-744-WCA-WT-11</strain>
    </source>
</reference>
<dbReference type="Pfam" id="PF02586">
    <property type="entry name" value="SRAP"/>
    <property type="match status" value="1"/>
</dbReference>
<evidence type="ECO:0000256" key="4">
    <source>
        <dbReference type="ARBA" id="ARBA00022801"/>
    </source>
</evidence>
<sequence>MCTRYYVELSPELRPYVEAASRTPLKAKMVSVLGKKFKAEGEIRPTDMAAVIAPGRDGKQAVFPMVWGYHITGIDHPVVNARVESAKDKTSFAVDWARHRCIVPASYYFEWEHIKRPDGTVKTGQKYAIQPRNATVTYLAGLYRIEEERGLKYPVFTVLTREPGEILSKIHNRMPVILPEDAIGDWIKPDADPGRIVSEALTDMDMVVETAR</sequence>
<dbReference type="EC" id="3.4.-.-" evidence="8"/>
<dbReference type="PANTHER" id="PTHR13604:SF0">
    <property type="entry name" value="ABASIC SITE PROCESSING PROTEIN HMCES"/>
    <property type="match status" value="1"/>
</dbReference>